<evidence type="ECO:0000313" key="2">
    <source>
        <dbReference type="EMBL" id="KHG13454.1"/>
    </source>
</evidence>
<accession>A0A0B0NNS6</accession>
<organism evidence="2 3">
    <name type="scientific">Gossypium arboreum</name>
    <name type="common">Tree cotton</name>
    <name type="synonym">Gossypium nanking</name>
    <dbReference type="NCBI Taxonomy" id="29729"/>
    <lineage>
        <taxon>Eukaryota</taxon>
        <taxon>Viridiplantae</taxon>
        <taxon>Streptophyta</taxon>
        <taxon>Embryophyta</taxon>
        <taxon>Tracheophyta</taxon>
        <taxon>Spermatophyta</taxon>
        <taxon>Magnoliopsida</taxon>
        <taxon>eudicotyledons</taxon>
        <taxon>Gunneridae</taxon>
        <taxon>Pentapetalae</taxon>
        <taxon>rosids</taxon>
        <taxon>malvids</taxon>
        <taxon>Malvales</taxon>
        <taxon>Malvaceae</taxon>
        <taxon>Malvoideae</taxon>
        <taxon>Gossypium</taxon>
    </lineage>
</organism>
<reference evidence="3" key="1">
    <citation type="submission" date="2014-09" db="EMBL/GenBank/DDBJ databases">
        <authorList>
            <person name="Mudge J."/>
            <person name="Ramaraj T."/>
            <person name="Lindquist I.E."/>
            <person name="Bharti A.K."/>
            <person name="Sundararajan A."/>
            <person name="Cameron C.T."/>
            <person name="Woodward J.E."/>
            <person name="May G.D."/>
            <person name="Brubaker C."/>
            <person name="Broadhvest J."/>
            <person name="Wilkins T.A."/>
        </authorList>
    </citation>
    <scope>NUCLEOTIDE SEQUENCE</scope>
    <source>
        <strain evidence="3">cv. AKA8401</strain>
    </source>
</reference>
<dbReference type="Proteomes" id="UP000032142">
    <property type="component" value="Unassembled WGS sequence"/>
</dbReference>
<evidence type="ECO:0000313" key="3">
    <source>
        <dbReference type="Proteomes" id="UP000032142"/>
    </source>
</evidence>
<feature type="region of interest" description="Disordered" evidence="1">
    <location>
        <begin position="1"/>
        <end position="26"/>
    </location>
</feature>
<keyword evidence="3" id="KW-1185">Reference proteome</keyword>
<name>A0A0B0NNS6_GOSAR</name>
<dbReference type="AlphaFoldDB" id="A0A0B0NNS6"/>
<gene>
    <name evidence="2" type="ORF">F383_03444</name>
</gene>
<dbReference type="EMBL" id="KN399633">
    <property type="protein sequence ID" value="KHG13454.1"/>
    <property type="molecule type" value="Genomic_DNA"/>
</dbReference>
<evidence type="ECO:0000256" key="1">
    <source>
        <dbReference type="SAM" id="MobiDB-lite"/>
    </source>
</evidence>
<protein>
    <submittedName>
        <fullName evidence="2">Uncharacterized protein</fullName>
    </submittedName>
</protein>
<sequence>MSKQGIHTNLHHMARDTPVCLGRGQN</sequence>
<proteinExistence type="predicted"/>